<evidence type="ECO:0000313" key="3">
    <source>
        <dbReference type="EMBL" id="QEW03558.1"/>
    </source>
</evidence>
<protein>
    <submittedName>
        <fullName evidence="3">PHP domain-containing protein</fullName>
    </submittedName>
</protein>
<dbReference type="Gene3D" id="1.10.150.650">
    <property type="match status" value="1"/>
</dbReference>
<dbReference type="InterPro" id="IPR003141">
    <property type="entry name" value="Pol/His_phosphatase_N"/>
</dbReference>
<feature type="domain" description="Polymerase/histidinol phosphatase N-terminal" evidence="2">
    <location>
        <begin position="51"/>
        <end position="116"/>
    </location>
</feature>
<dbReference type="PANTHER" id="PTHR42924">
    <property type="entry name" value="EXONUCLEASE"/>
    <property type="match status" value="1"/>
</dbReference>
<gene>
    <name evidence="3" type="ORF">F6J85_10905</name>
</gene>
<dbReference type="SMART" id="SM00481">
    <property type="entry name" value="POLIIIAc"/>
    <property type="match status" value="1"/>
</dbReference>
<dbReference type="Proteomes" id="UP000325516">
    <property type="component" value="Chromosome"/>
</dbReference>
<dbReference type="CDD" id="cd07438">
    <property type="entry name" value="PHP_HisPPase_AMP"/>
    <property type="match status" value="1"/>
</dbReference>
<dbReference type="AlphaFoldDB" id="A0A5J6L4T4"/>
<dbReference type="InterPro" id="IPR016195">
    <property type="entry name" value="Pol/histidinol_Pase-like"/>
</dbReference>
<dbReference type="GO" id="GO:0004534">
    <property type="term" value="F:5'-3' RNA exonuclease activity"/>
    <property type="evidence" value="ECO:0007669"/>
    <property type="project" value="TreeGrafter"/>
</dbReference>
<dbReference type="Pfam" id="PF02811">
    <property type="entry name" value="PHP"/>
    <property type="match status" value="1"/>
</dbReference>
<dbReference type="KEGG" id="mlz:F6J85_10905"/>
<name>A0A5J6L4T4_9MICO</name>
<dbReference type="InterPro" id="IPR004013">
    <property type="entry name" value="PHP_dom"/>
</dbReference>
<dbReference type="SUPFAM" id="SSF89550">
    <property type="entry name" value="PHP domain-like"/>
    <property type="match status" value="1"/>
</dbReference>
<accession>A0A5J6L4T4</accession>
<keyword evidence="4" id="KW-1185">Reference proteome</keyword>
<proteinExistence type="predicted"/>
<feature type="region of interest" description="Disordered" evidence="1">
    <location>
        <begin position="290"/>
        <end position="310"/>
    </location>
</feature>
<sequence length="327" mass="34700">MPQLRADPGCDARRELYGSTLGGGRTRHPVGRYSRATLGGVEQARRFEGPSDLHLHSTHSDGTEPPALVMAAAHRHGLRTVALTDHDTTSGWAEAADAATSLGMTFVPGMELSAQHQWRSVHLLAYLVDPDDPGLRAMTDRIRSSRLERAQVMADRISRDYDLGWDDIVAQTTDGATVGRPHIADALVARGVVRDRAEAFRGILSPGGDYYVALYAPDPVTAVRLIAEAGGVPIIAHPAARAGLLPSGLLAEMLSAGLAGFELGHRENLPAPTRTLRRIAAEHDLIVTGSSDYHGLGKPNEPGENTTSDDSVARILAAGSGSAPVFP</sequence>
<evidence type="ECO:0000313" key="4">
    <source>
        <dbReference type="Proteomes" id="UP000325516"/>
    </source>
</evidence>
<organism evidence="3 4">
    <name type="scientific">Microbacterium lushaniae</name>
    <dbReference type="NCBI Taxonomy" id="2614639"/>
    <lineage>
        <taxon>Bacteria</taxon>
        <taxon>Bacillati</taxon>
        <taxon>Actinomycetota</taxon>
        <taxon>Actinomycetes</taxon>
        <taxon>Micrococcales</taxon>
        <taxon>Microbacteriaceae</taxon>
        <taxon>Microbacterium</taxon>
    </lineage>
</organism>
<feature type="region of interest" description="Disordered" evidence="1">
    <location>
        <begin position="1"/>
        <end position="30"/>
    </location>
</feature>
<dbReference type="GO" id="GO:0035312">
    <property type="term" value="F:5'-3' DNA exonuclease activity"/>
    <property type="evidence" value="ECO:0007669"/>
    <property type="project" value="TreeGrafter"/>
</dbReference>
<dbReference type="PANTHER" id="PTHR42924:SF3">
    <property type="entry name" value="POLYMERASE_HISTIDINOL PHOSPHATASE N-TERMINAL DOMAIN-CONTAINING PROTEIN"/>
    <property type="match status" value="1"/>
</dbReference>
<dbReference type="InterPro" id="IPR052018">
    <property type="entry name" value="PHP_domain"/>
</dbReference>
<dbReference type="Gene3D" id="3.20.20.140">
    <property type="entry name" value="Metal-dependent hydrolases"/>
    <property type="match status" value="1"/>
</dbReference>
<reference evidence="4" key="1">
    <citation type="submission" date="2019-09" db="EMBL/GenBank/DDBJ databases">
        <title>Mumia zhuanghuii sp. nov. isolated from the intestinal contents of plateau pika (Ochotona curzoniae) in the Qinghai-Tibet plateau of China.</title>
        <authorList>
            <person name="Tian Z."/>
        </authorList>
    </citation>
    <scope>NUCLEOTIDE SEQUENCE [LARGE SCALE GENOMIC DNA]</scope>
    <source>
        <strain evidence="4">L-031</strain>
    </source>
</reference>
<dbReference type="EMBL" id="CP044232">
    <property type="protein sequence ID" value="QEW03558.1"/>
    <property type="molecule type" value="Genomic_DNA"/>
</dbReference>
<evidence type="ECO:0000256" key="1">
    <source>
        <dbReference type="SAM" id="MobiDB-lite"/>
    </source>
</evidence>
<evidence type="ECO:0000259" key="2">
    <source>
        <dbReference type="SMART" id="SM00481"/>
    </source>
</evidence>